<comment type="caution">
    <text evidence="1">The sequence shown here is derived from an EMBL/GenBank/DDBJ whole genome shotgun (WGS) entry which is preliminary data.</text>
</comment>
<dbReference type="InterPro" id="IPR053161">
    <property type="entry name" value="Ulvan_degrading_GH"/>
</dbReference>
<dbReference type="SUPFAM" id="SSF49785">
    <property type="entry name" value="Galactose-binding domain-like"/>
    <property type="match status" value="1"/>
</dbReference>
<accession>A0A9P4M3G9</accession>
<proteinExistence type="predicted"/>
<name>A0A9P4M3G9_9PEZI</name>
<organism evidence="1 2">
    <name type="scientific">Rhizodiscina lignyota</name>
    <dbReference type="NCBI Taxonomy" id="1504668"/>
    <lineage>
        <taxon>Eukaryota</taxon>
        <taxon>Fungi</taxon>
        <taxon>Dikarya</taxon>
        <taxon>Ascomycota</taxon>
        <taxon>Pezizomycotina</taxon>
        <taxon>Dothideomycetes</taxon>
        <taxon>Pleosporomycetidae</taxon>
        <taxon>Aulographales</taxon>
        <taxon>Rhizodiscinaceae</taxon>
        <taxon>Rhizodiscina</taxon>
    </lineage>
</organism>
<dbReference type="Proteomes" id="UP000799772">
    <property type="component" value="Unassembled WGS sequence"/>
</dbReference>
<dbReference type="PANTHER" id="PTHR36848:SF2">
    <property type="entry name" value="SECRETED PROTEIN"/>
    <property type="match status" value="1"/>
</dbReference>
<protein>
    <submittedName>
        <fullName evidence="1">Secreted protein</fullName>
    </submittedName>
</protein>
<dbReference type="Gene3D" id="2.60.120.260">
    <property type="entry name" value="Galactose-binding domain-like"/>
    <property type="match status" value="1"/>
</dbReference>
<evidence type="ECO:0000313" key="2">
    <source>
        <dbReference type="Proteomes" id="UP000799772"/>
    </source>
</evidence>
<dbReference type="PANTHER" id="PTHR36848">
    <property type="entry name" value="DNA-BINDING PROTEIN (PUTATIVE SECRETED PROTEIN)-RELATED"/>
    <property type="match status" value="1"/>
</dbReference>
<dbReference type="AlphaFoldDB" id="A0A9P4M3G9"/>
<dbReference type="Pfam" id="PF17132">
    <property type="entry name" value="Glyco_hydro_106"/>
    <property type="match status" value="1"/>
</dbReference>
<reference evidence="1" key="1">
    <citation type="journal article" date="2020" name="Stud. Mycol.">
        <title>101 Dothideomycetes genomes: a test case for predicting lifestyles and emergence of pathogens.</title>
        <authorList>
            <person name="Haridas S."/>
            <person name="Albert R."/>
            <person name="Binder M."/>
            <person name="Bloem J."/>
            <person name="Labutti K."/>
            <person name="Salamov A."/>
            <person name="Andreopoulos B."/>
            <person name="Baker S."/>
            <person name="Barry K."/>
            <person name="Bills G."/>
            <person name="Bluhm B."/>
            <person name="Cannon C."/>
            <person name="Castanera R."/>
            <person name="Culley D."/>
            <person name="Daum C."/>
            <person name="Ezra D."/>
            <person name="Gonzalez J."/>
            <person name="Henrissat B."/>
            <person name="Kuo A."/>
            <person name="Liang C."/>
            <person name="Lipzen A."/>
            <person name="Lutzoni F."/>
            <person name="Magnuson J."/>
            <person name="Mondo S."/>
            <person name="Nolan M."/>
            <person name="Ohm R."/>
            <person name="Pangilinan J."/>
            <person name="Park H.-J."/>
            <person name="Ramirez L."/>
            <person name="Alfaro M."/>
            <person name="Sun H."/>
            <person name="Tritt A."/>
            <person name="Yoshinaga Y."/>
            <person name="Zwiers L.-H."/>
            <person name="Turgeon B."/>
            <person name="Goodwin S."/>
            <person name="Spatafora J."/>
            <person name="Crous P."/>
            <person name="Grigoriev I."/>
        </authorList>
    </citation>
    <scope>NUCLEOTIDE SEQUENCE</scope>
    <source>
        <strain evidence="1">CBS 133067</strain>
    </source>
</reference>
<gene>
    <name evidence="1" type="ORF">NA57DRAFT_44099</name>
</gene>
<sequence>MFRWWLPGGLVSTTEIRAEVSQMAKAGFGGAEIQDVHHSIDNGSILDPAGHGWGTAPWLDAVSAALDEASKHDFQIDIAIGPSWPAAIPSITPNSVGAAKELVHGRAVVHGETTYDDAIPAPFQAAESGVTTATLLALQAWRINSTSSPSAKTVLLDHDSLIDLTKNVKNGRITWTPPGNATWLLLSYRVRGSGQQPEAGPHTVPPAYVIDHFSKDGSNAITSYWDNHILSYKDLRSRFKSDGGNIFEDSLELDATTFWTPNLPAEFQSQMNYDITSILPAIVREDENQVFAFSNSEITRGALNDYWTVMGNLYISDHVDIVKQWAHGFGMGLRVQPYGLQTDSMAAAAAFDIGEGETLGFKNLDDFRSLAGGNNMALHERISCEAAAVNGGAYSETWNQVLKIVNPAMAAGVNMNVFHGFAYKDAPTSPWPGFAAFSPYHGSIGYSEAWGPRQPQWVHAKDISTYFGRVQMMMRKGVARHDVAFLRQKGYIASGFGASYFSQDGMRAGWSLNFLAPSLLDLPTATVSQKRLAPKGPNFELLTFEGDAFSNQETGLPLDTAEKLLQYAKQGLKIMAIGNWSAPLPYGLSEFSEAAQVANTVKQLLQQPSVVNAASRADMPNCVADLGISPAVQYDNSSLIYLHREDGLMDHYFFVGGATSKAVAATSEAAVVDITILRRSLDQGPVLLNLWTGEITPIALYRELPDNRIQLHMALQGGQSTMISMVPFASLLNHATSTTAQSVRYDGLKMKIRANKTGTYTTTLQNGRKVASKIGTVPASLNLTSWQLDVQDFVPGSTNSSTVIKKHSLKLSSLLPWSQITELQDVSGIGTYTTKFDLGKSWPSDTGAMISFTVSGGSFAITVNDKRITSSDQTAASHDIGRYLKSGQNTIEIEFASTLLNRLRTTDPAVYGIATRQAYGVVGAVVLSPYREAVIS</sequence>
<evidence type="ECO:0000313" key="1">
    <source>
        <dbReference type="EMBL" id="KAF2095713.1"/>
    </source>
</evidence>
<keyword evidence="2" id="KW-1185">Reference proteome</keyword>
<dbReference type="EMBL" id="ML978131">
    <property type="protein sequence ID" value="KAF2095713.1"/>
    <property type="molecule type" value="Genomic_DNA"/>
</dbReference>
<dbReference type="OrthoDB" id="2588159at2759"/>
<dbReference type="InterPro" id="IPR008979">
    <property type="entry name" value="Galactose-bd-like_sf"/>
</dbReference>